<evidence type="ECO:0000313" key="2">
    <source>
        <dbReference type="EMBL" id="EHH12762.1"/>
    </source>
</evidence>
<protein>
    <submittedName>
        <fullName evidence="2">Uncharacterized protein</fullName>
    </submittedName>
</protein>
<feature type="region of interest" description="Disordered" evidence="1">
    <location>
        <begin position="32"/>
        <end position="54"/>
    </location>
</feature>
<organism evidence="2 3">
    <name type="scientific">Mesorhizobium amorphae CCNWGS0123</name>
    <dbReference type="NCBI Taxonomy" id="1082933"/>
    <lineage>
        <taxon>Bacteria</taxon>
        <taxon>Pseudomonadati</taxon>
        <taxon>Pseudomonadota</taxon>
        <taxon>Alphaproteobacteria</taxon>
        <taxon>Hyphomicrobiales</taxon>
        <taxon>Phyllobacteriaceae</taxon>
        <taxon>Mesorhizobium</taxon>
    </lineage>
</organism>
<dbReference type="Proteomes" id="UP000002949">
    <property type="component" value="Unassembled WGS sequence"/>
</dbReference>
<proteinExistence type="predicted"/>
<dbReference type="AlphaFoldDB" id="G6Y685"/>
<name>G6Y685_9HYPH</name>
<evidence type="ECO:0000256" key="1">
    <source>
        <dbReference type="SAM" id="MobiDB-lite"/>
    </source>
</evidence>
<keyword evidence="3" id="KW-1185">Reference proteome</keyword>
<sequence length="54" mass="5913">MPVTRMIIVFLMLGSFALVFSELVRQSEEMSIRPQPTASRCGDAAGMPCPQKAL</sequence>
<evidence type="ECO:0000313" key="3">
    <source>
        <dbReference type="Proteomes" id="UP000002949"/>
    </source>
</evidence>
<reference evidence="2 3" key="1">
    <citation type="journal article" date="2012" name="J. Bacteriol.">
        <title>Draft Genome Sequence of Plant Growth-Promoting Rhizobium Mesorhizobium amorphae, Isolated from Zinc-Lead Mine Tailings.</title>
        <authorList>
            <person name="Hao X."/>
            <person name="Lin Y."/>
            <person name="Johnstone L."/>
            <person name="Baltrus D.A."/>
            <person name="Miller S.J."/>
            <person name="Wei G."/>
            <person name="Rensing C."/>
        </authorList>
    </citation>
    <scope>NUCLEOTIDE SEQUENCE [LARGE SCALE GENOMIC DNA]</scope>
    <source>
        <strain evidence="2 3">CCNWGS0123</strain>
    </source>
</reference>
<gene>
    <name evidence="2" type="ORF">MEA186_06842</name>
</gene>
<accession>G6Y685</accession>
<dbReference type="PATRIC" id="fig|1082933.3.peg.1293"/>
<dbReference type="EMBL" id="AGSN01000068">
    <property type="protein sequence ID" value="EHH12762.1"/>
    <property type="molecule type" value="Genomic_DNA"/>
</dbReference>